<evidence type="ECO:0000313" key="4">
    <source>
        <dbReference type="Proteomes" id="UP000827549"/>
    </source>
</evidence>
<feature type="compositionally biased region" description="Low complexity" evidence="2">
    <location>
        <begin position="208"/>
        <end position="225"/>
    </location>
</feature>
<protein>
    <submittedName>
        <fullName evidence="3">Uncharacterized protein</fullName>
    </submittedName>
</protein>
<dbReference type="EMBL" id="CP086716">
    <property type="protein sequence ID" value="WOO81662.1"/>
    <property type="molecule type" value="Genomic_DNA"/>
</dbReference>
<proteinExistence type="predicted"/>
<organism evidence="3 4">
    <name type="scientific">Vanrija pseudolonga</name>
    <dbReference type="NCBI Taxonomy" id="143232"/>
    <lineage>
        <taxon>Eukaryota</taxon>
        <taxon>Fungi</taxon>
        <taxon>Dikarya</taxon>
        <taxon>Basidiomycota</taxon>
        <taxon>Agaricomycotina</taxon>
        <taxon>Tremellomycetes</taxon>
        <taxon>Trichosporonales</taxon>
        <taxon>Trichosporonaceae</taxon>
        <taxon>Vanrija</taxon>
    </lineage>
</organism>
<dbReference type="Proteomes" id="UP000827549">
    <property type="component" value="Chromosome 3"/>
</dbReference>
<dbReference type="RefSeq" id="XP_062627694.1">
    <property type="nucleotide sequence ID" value="XM_062771710.1"/>
</dbReference>
<accession>A0AAF0Y963</accession>
<dbReference type="AlphaFoldDB" id="A0AAF0Y963"/>
<evidence type="ECO:0000313" key="3">
    <source>
        <dbReference type="EMBL" id="WOO81662.1"/>
    </source>
</evidence>
<name>A0AAF0Y963_9TREE</name>
<gene>
    <name evidence="3" type="ORF">LOC62_03G005185</name>
</gene>
<feature type="coiled-coil region" evidence="1">
    <location>
        <begin position="319"/>
        <end position="353"/>
    </location>
</feature>
<reference evidence="3" key="1">
    <citation type="submission" date="2023-10" db="EMBL/GenBank/DDBJ databases">
        <authorList>
            <person name="Noh H."/>
        </authorList>
    </citation>
    <scope>NUCLEOTIDE SEQUENCE</scope>
    <source>
        <strain evidence="3">DUCC4014</strain>
    </source>
</reference>
<keyword evidence="1" id="KW-0175">Coiled coil</keyword>
<dbReference type="GeneID" id="87808415"/>
<feature type="compositionally biased region" description="Polar residues" evidence="2">
    <location>
        <begin position="190"/>
        <end position="207"/>
    </location>
</feature>
<feature type="compositionally biased region" description="Acidic residues" evidence="2">
    <location>
        <begin position="378"/>
        <end position="389"/>
    </location>
</feature>
<feature type="region of interest" description="Disordered" evidence="2">
    <location>
        <begin position="369"/>
        <end position="389"/>
    </location>
</feature>
<feature type="compositionally biased region" description="Basic and acidic residues" evidence="2">
    <location>
        <begin position="167"/>
        <end position="176"/>
    </location>
</feature>
<keyword evidence="4" id="KW-1185">Reference proteome</keyword>
<feature type="region of interest" description="Disordered" evidence="2">
    <location>
        <begin position="167"/>
        <end position="232"/>
    </location>
</feature>
<evidence type="ECO:0000256" key="2">
    <source>
        <dbReference type="SAM" id="MobiDB-lite"/>
    </source>
</evidence>
<sequence>MSDPAAAAAAPEHKHLVHFETHDLHSDLVFATEQTLANALHAAKTPGEDMAIQHYREAIVNSFPRVMNRIEGMKRVTARAAELCPKTKVVPAFVWTCDTIKCRSARGRTLLVSAKCVSKDKDHWEAAACLWCRDMRIGCDITNVRLMLREDAEDILPAARKRKRVIVDDDEHRSSDRSTPQPYQRMPIMNRNNGPATPSMSPTFNSPAAQRVTHAAARASSSRPRNGGHEVETLKERLAHKAEMNKMLLKANEDKDKHLADKDRVIEAVKAENVALKARIATLEGHNAADQNQNHTLAQRVAALETSTATFKHRIDDVHAETLAELTEHRHQLAEHREQLADHAEQLAHNDEKYEWLVRNCSGFDLDADGNWVKTAEEGEDAEASQDKE</sequence>
<evidence type="ECO:0000256" key="1">
    <source>
        <dbReference type="SAM" id="Coils"/>
    </source>
</evidence>